<dbReference type="PROSITE" id="PS51257">
    <property type="entry name" value="PROKAR_LIPOPROTEIN"/>
    <property type="match status" value="1"/>
</dbReference>
<sequence>MKAFIMIAIALSLSCVYVEETIKEKDGSTFKTNGTLVGYDALQYRKVKNAEMAIETKTPYASSPYGETVGMGYGYGLNGPTGDPLVDLALGGTVGPQVVSPAPSGTVPATTAKDKEQDQKIGAIEENDKVQDGAIGVIAEDVQTVLPEE</sequence>
<evidence type="ECO:0000313" key="2">
    <source>
        <dbReference type="EMBL" id="OGL67014.1"/>
    </source>
</evidence>
<gene>
    <name evidence="2" type="ORF">A2856_00810</name>
</gene>
<feature type="region of interest" description="Disordered" evidence="1">
    <location>
        <begin position="97"/>
        <end position="117"/>
    </location>
</feature>
<proteinExistence type="predicted"/>
<name>A0A1F7TN97_9BACT</name>
<evidence type="ECO:0000256" key="1">
    <source>
        <dbReference type="SAM" id="MobiDB-lite"/>
    </source>
</evidence>
<reference evidence="2 3" key="1">
    <citation type="journal article" date="2016" name="Nat. Commun.">
        <title>Thousands of microbial genomes shed light on interconnected biogeochemical processes in an aquifer system.</title>
        <authorList>
            <person name="Anantharaman K."/>
            <person name="Brown C.T."/>
            <person name="Hug L.A."/>
            <person name="Sharon I."/>
            <person name="Castelle C.J."/>
            <person name="Probst A.J."/>
            <person name="Thomas B.C."/>
            <person name="Singh A."/>
            <person name="Wilkins M.J."/>
            <person name="Karaoz U."/>
            <person name="Brodie E.L."/>
            <person name="Williams K.H."/>
            <person name="Hubbard S.S."/>
            <person name="Banfield J.F."/>
        </authorList>
    </citation>
    <scope>NUCLEOTIDE SEQUENCE [LARGE SCALE GENOMIC DNA]</scope>
</reference>
<dbReference type="STRING" id="1802385.A2856_00810"/>
<dbReference type="Proteomes" id="UP000177885">
    <property type="component" value="Unassembled WGS sequence"/>
</dbReference>
<organism evidence="2 3">
    <name type="scientific">Candidatus Uhrbacteria bacterium RIFCSPHIGHO2_01_FULL_63_20</name>
    <dbReference type="NCBI Taxonomy" id="1802385"/>
    <lineage>
        <taxon>Bacteria</taxon>
        <taxon>Candidatus Uhriibacteriota</taxon>
    </lineage>
</organism>
<dbReference type="EMBL" id="MGDT01000004">
    <property type="protein sequence ID" value="OGL67014.1"/>
    <property type="molecule type" value="Genomic_DNA"/>
</dbReference>
<dbReference type="AlphaFoldDB" id="A0A1F7TN97"/>
<comment type="caution">
    <text evidence="2">The sequence shown here is derived from an EMBL/GenBank/DDBJ whole genome shotgun (WGS) entry which is preliminary data.</text>
</comment>
<accession>A0A1F7TN97</accession>
<evidence type="ECO:0000313" key="3">
    <source>
        <dbReference type="Proteomes" id="UP000177885"/>
    </source>
</evidence>
<protein>
    <submittedName>
        <fullName evidence="2">Uncharacterized protein</fullName>
    </submittedName>
</protein>